<protein>
    <submittedName>
        <fullName evidence="4">14246_t:CDS:1</fullName>
    </submittedName>
</protein>
<name>A0A9N9J917_9GLOM</name>
<evidence type="ECO:0000313" key="5">
    <source>
        <dbReference type="Proteomes" id="UP000789396"/>
    </source>
</evidence>
<dbReference type="PANTHER" id="PTHR38107">
    <property type="match status" value="1"/>
</dbReference>
<reference evidence="4" key="1">
    <citation type="submission" date="2021-06" db="EMBL/GenBank/DDBJ databases">
        <authorList>
            <person name="Kallberg Y."/>
            <person name="Tangrot J."/>
            <person name="Rosling A."/>
        </authorList>
    </citation>
    <scope>NUCLEOTIDE SEQUENCE</scope>
    <source>
        <strain evidence="4">IN212</strain>
    </source>
</reference>
<dbReference type="Pfam" id="PF00959">
    <property type="entry name" value="Phage_lysozyme"/>
    <property type="match status" value="1"/>
</dbReference>
<dbReference type="CDD" id="cd00737">
    <property type="entry name" value="lyz_endolysin_autolysin"/>
    <property type="match status" value="1"/>
</dbReference>
<dbReference type="InterPro" id="IPR002196">
    <property type="entry name" value="Glyco_hydro_24"/>
</dbReference>
<evidence type="ECO:0000256" key="2">
    <source>
        <dbReference type="ARBA" id="ARBA00022638"/>
    </source>
</evidence>
<dbReference type="GO" id="GO:0016998">
    <property type="term" value="P:cell wall macromolecule catabolic process"/>
    <property type="evidence" value="ECO:0007669"/>
    <property type="project" value="InterPro"/>
</dbReference>
<gene>
    <name evidence="4" type="ORF">RFULGI_LOCUS14969</name>
</gene>
<dbReference type="InterPro" id="IPR051018">
    <property type="entry name" value="Bacteriophage_GH24"/>
</dbReference>
<dbReference type="GO" id="GO:0042742">
    <property type="term" value="P:defense response to bacterium"/>
    <property type="evidence" value="ECO:0007669"/>
    <property type="project" value="UniProtKB-KW"/>
</dbReference>
<dbReference type="GO" id="GO:0031640">
    <property type="term" value="P:killing of cells of another organism"/>
    <property type="evidence" value="ECO:0007669"/>
    <property type="project" value="UniProtKB-KW"/>
</dbReference>
<proteinExistence type="predicted"/>
<sequence length="95" mass="10349">EALLKNDVISKEDCVKRLTTANINSNQFSALVCFTFNLGCGAYEDSSIRKKLNAGDIKGAANDFALFNKAGKTVLKGLVRRRKAERDLFCKSGGC</sequence>
<keyword evidence="3" id="KW-1035">Host cytoplasm</keyword>
<dbReference type="EMBL" id="CAJVPZ010045653">
    <property type="protein sequence ID" value="CAG8769687.1"/>
    <property type="molecule type" value="Genomic_DNA"/>
</dbReference>
<dbReference type="GO" id="GO:0009253">
    <property type="term" value="P:peptidoglycan catabolic process"/>
    <property type="evidence" value="ECO:0007669"/>
    <property type="project" value="InterPro"/>
</dbReference>
<feature type="non-terminal residue" evidence="4">
    <location>
        <position position="1"/>
    </location>
</feature>
<evidence type="ECO:0000256" key="1">
    <source>
        <dbReference type="ARBA" id="ARBA00022529"/>
    </source>
</evidence>
<keyword evidence="1" id="KW-0929">Antimicrobial</keyword>
<dbReference type="AlphaFoldDB" id="A0A9N9J917"/>
<dbReference type="GO" id="GO:0003796">
    <property type="term" value="F:lysozyme activity"/>
    <property type="evidence" value="ECO:0007669"/>
    <property type="project" value="InterPro"/>
</dbReference>
<dbReference type="OrthoDB" id="5358886at2759"/>
<dbReference type="InterPro" id="IPR023347">
    <property type="entry name" value="Lysozyme_dom_sf"/>
</dbReference>
<organism evidence="4 5">
    <name type="scientific">Racocetra fulgida</name>
    <dbReference type="NCBI Taxonomy" id="60492"/>
    <lineage>
        <taxon>Eukaryota</taxon>
        <taxon>Fungi</taxon>
        <taxon>Fungi incertae sedis</taxon>
        <taxon>Mucoromycota</taxon>
        <taxon>Glomeromycotina</taxon>
        <taxon>Glomeromycetes</taxon>
        <taxon>Diversisporales</taxon>
        <taxon>Gigasporaceae</taxon>
        <taxon>Racocetra</taxon>
    </lineage>
</organism>
<keyword evidence="5" id="KW-1185">Reference proteome</keyword>
<dbReference type="InterPro" id="IPR033907">
    <property type="entry name" value="Endolysin_autolysin"/>
</dbReference>
<dbReference type="SUPFAM" id="SSF53955">
    <property type="entry name" value="Lysozyme-like"/>
    <property type="match status" value="1"/>
</dbReference>
<dbReference type="PANTHER" id="PTHR38107:SF3">
    <property type="entry name" value="LYSOZYME RRRD-RELATED"/>
    <property type="match status" value="1"/>
</dbReference>
<dbReference type="InterPro" id="IPR023346">
    <property type="entry name" value="Lysozyme-like_dom_sf"/>
</dbReference>
<dbReference type="Proteomes" id="UP000789396">
    <property type="component" value="Unassembled WGS sequence"/>
</dbReference>
<evidence type="ECO:0000313" key="4">
    <source>
        <dbReference type="EMBL" id="CAG8769687.1"/>
    </source>
</evidence>
<evidence type="ECO:0000256" key="3">
    <source>
        <dbReference type="ARBA" id="ARBA00023200"/>
    </source>
</evidence>
<keyword evidence="2" id="KW-0081">Bacteriolytic enzyme</keyword>
<accession>A0A9N9J917</accession>
<dbReference type="Gene3D" id="1.10.530.40">
    <property type="match status" value="1"/>
</dbReference>
<comment type="caution">
    <text evidence="4">The sequence shown here is derived from an EMBL/GenBank/DDBJ whole genome shotgun (WGS) entry which is preliminary data.</text>
</comment>